<proteinExistence type="predicted"/>
<dbReference type="AlphaFoldDB" id="A0A380TIU8"/>
<organism evidence="1">
    <name type="scientific">metagenome</name>
    <dbReference type="NCBI Taxonomy" id="256318"/>
    <lineage>
        <taxon>unclassified sequences</taxon>
        <taxon>metagenomes</taxon>
    </lineage>
</organism>
<name>A0A380TIU8_9ZZZZ</name>
<gene>
    <name evidence="1" type="ORF">DF3PB_5370002</name>
</gene>
<evidence type="ECO:0000313" key="1">
    <source>
        <dbReference type="EMBL" id="SUS07937.1"/>
    </source>
</evidence>
<dbReference type="Pfam" id="PF11453">
    <property type="entry name" value="DUF2950"/>
    <property type="match status" value="1"/>
</dbReference>
<reference evidence="1" key="1">
    <citation type="submission" date="2018-07" db="EMBL/GenBank/DDBJ databases">
        <authorList>
            <person name="Quirk P.G."/>
            <person name="Krulwich T.A."/>
        </authorList>
    </citation>
    <scope>NUCLEOTIDE SEQUENCE</scope>
</reference>
<accession>A0A380TIU8</accession>
<dbReference type="InterPro" id="IPR021556">
    <property type="entry name" value="DUF2950"/>
</dbReference>
<protein>
    <recommendedName>
        <fullName evidence="2">DUF2950 domain-containing protein</fullName>
    </recommendedName>
</protein>
<dbReference type="EMBL" id="UIDG01000487">
    <property type="protein sequence ID" value="SUS07937.1"/>
    <property type="molecule type" value="Genomic_DNA"/>
</dbReference>
<sequence>MNKTARPTIRCRLAAATVTSVLAFAAAFHGGGCDARAATTVYPSPEKALDAFRSAVMSEGNQGLIALFGPEHQADLVGGDPAEARLALQQLRAGIARGLSLVPAGPDQMTVVIGNQGWPMPIPLVKGADGWTFDVAAGIEEITDRRIGNHELAAIALCRAYLAAQVEYAASDHDGDQVLEYAQKLASTPGQQDGLYWQESASAGPSPFGPMAASAEEYLGQRKAGEPYRGYHYRILTSQGATPPGGKYDYVINGNMIAGYALLAWPADYGRSGIMTFQCSHQGTVFEKNLGENTARLAAAITAYDPDKSWEAVAE</sequence>
<evidence type="ECO:0008006" key="2">
    <source>
        <dbReference type="Google" id="ProtNLM"/>
    </source>
</evidence>